<keyword evidence="8" id="KW-1185">Reference proteome</keyword>
<keyword evidence="5 7" id="KW-0418">Kinase</keyword>
<evidence type="ECO:0000256" key="4">
    <source>
        <dbReference type="ARBA" id="ARBA00022993"/>
    </source>
</evidence>
<accession>A0A7W5E4W3</accession>
<comment type="function">
    <text evidence="5">Catalyzes the phosphorylation of the 3'-hydroxyl group of dephosphocoenzyme A to form coenzyme A.</text>
</comment>
<evidence type="ECO:0000256" key="1">
    <source>
        <dbReference type="ARBA" id="ARBA00009018"/>
    </source>
</evidence>
<protein>
    <recommendedName>
        <fullName evidence="5 6">Dephospho-CoA kinase</fullName>
        <ecNumber evidence="5 6">2.7.1.24</ecNumber>
    </recommendedName>
    <alternativeName>
        <fullName evidence="5">Dephosphocoenzyme A kinase</fullName>
    </alternativeName>
</protein>
<dbReference type="EC" id="2.7.1.24" evidence="5 6"/>
<dbReference type="InterPro" id="IPR001977">
    <property type="entry name" value="Depp_CoAkinase"/>
</dbReference>
<evidence type="ECO:0000256" key="6">
    <source>
        <dbReference type="NCBIfam" id="TIGR00152"/>
    </source>
</evidence>
<evidence type="ECO:0000256" key="2">
    <source>
        <dbReference type="ARBA" id="ARBA00022741"/>
    </source>
</evidence>
<comment type="pathway">
    <text evidence="5">Cofactor biosynthesis; coenzyme A biosynthesis; CoA from (R)-pantothenate: step 5/5.</text>
</comment>
<keyword evidence="5" id="KW-0963">Cytoplasm</keyword>
<organism evidence="7 8">
    <name type="scientific">Aporhodopirellula rubra</name>
    <dbReference type="NCBI Taxonomy" id="980271"/>
    <lineage>
        <taxon>Bacteria</taxon>
        <taxon>Pseudomonadati</taxon>
        <taxon>Planctomycetota</taxon>
        <taxon>Planctomycetia</taxon>
        <taxon>Pirellulales</taxon>
        <taxon>Pirellulaceae</taxon>
        <taxon>Aporhodopirellula</taxon>
    </lineage>
</organism>
<keyword evidence="2 5" id="KW-0547">Nucleotide-binding</keyword>
<sequence>MTAHGHTRVIGIIGPPCSGKSTVAQFLQSFGGVWLNADTIAKEQLLEPEVIDQLVAEFGDQILNSGGTLSRERIADLVFGESEASQTRLKKLESVVHPRTREVIREALAKAVADQAAYVILDVPLLLESGWQDECDEVWCLHVSPDRHQRLLDARGWDLAELKRREKRQLSWDEKQRRSDWVIENDGSVEDLRSKVRDRLER</sequence>
<dbReference type="Gene3D" id="3.40.50.300">
    <property type="entry name" value="P-loop containing nucleotide triphosphate hydrolases"/>
    <property type="match status" value="1"/>
</dbReference>
<dbReference type="PROSITE" id="PS51219">
    <property type="entry name" value="DPCK"/>
    <property type="match status" value="1"/>
</dbReference>
<comment type="catalytic activity">
    <reaction evidence="5">
        <text>3'-dephospho-CoA + ATP = ADP + CoA + H(+)</text>
        <dbReference type="Rhea" id="RHEA:18245"/>
        <dbReference type="ChEBI" id="CHEBI:15378"/>
        <dbReference type="ChEBI" id="CHEBI:30616"/>
        <dbReference type="ChEBI" id="CHEBI:57287"/>
        <dbReference type="ChEBI" id="CHEBI:57328"/>
        <dbReference type="ChEBI" id="CHEBI:456216"/>
        <dbReference type="EC" id="2.7.1.24"/>
    </reaction>
</comment>
<name>A0A7W5E4W3_9BACT</name>
<keyword evidence="4 5" id="KW-0173">Coenzyme A biosynthesis</keyword>
<dbReference type="GO" id="GO:0015937">
    <property type="term" value="P:coenzyme A biosynthetic process"/>
    <property type="evidence" value="ECO:0007669"/>
    <property type="project" value="UniProtKB-UniRule"/>
</dbReference>
<dbReference type="PANTHER" id="PTHR10695">
    <property type="entry name" value="DEPHOSPHO-COA KINASE-RELATED"/>
    <property type="match status" value="1"/>
</dbReference>
<comment type="subcellular location">
    <subcellularLocation>
        <location evidence="5">Cytoplasm</location>
    </subcellularLocation>
</comment>
<dbReference type="NCBIfam" id="TIGR00152">
    <property type="entry name" value="dephospho-CoA kinase"/>
    <property type="match status" value="1"/>
</dbReference>
<dbReference type="InterPro" id="IPR027417">
    <property type="entry name" value="P-loop_NTPase"/>
</dbReference>
<proteinExistence type="inferred from homology"/>
<comment type="caution">
    <text evidence="7">The sequence shown here is derived from an EMBL/GenBank/DDBJ whole genome shotgun (WGS) entry which is preliminary data.</text>
</comment>
<evidence type="ECO:0000313" key="7">
    <source>
        <dbReference type="EMBL" id="MBB3210224.1"/>
    </source>
</evidence>
<gene>
    <name evidence="5" type="primary">coaE</name>
    <name evidence="7" type="ORF">FHS27_006070</name>
</gene>
<evidence type="ECO:0000313" key="8">
    <source>
        <dbReference type="Proteomes" id="UP000536179"/>
    </source>
</evidence>
<evidence type="ECO:0000256" key="5">
    <source>
        <dbReference type="HAMAP-Rule" id="MF_00376"/>
    </source>
</evidence>
<dbReference type="GO" id="GO:0005737">
    <property type="term" value="C:cytoplasm"/>
    <property type="evidence" value="ECO:0007669"/>
    <property type="project" value="UniProtKB-SubCell"/>
</dbReference>
<dbReference type="GO" id="GO:0004140">
    <property type="term" value="F:dephospho-CoA kinase activity"/>
    <property type="evidence" value="ECO:0007669"/>
    <property type="project" value="UniProtKB-UniRule"/>
</dbReference>
<dbReference type="UniPathway" id="UPA00241">
    <property type="reaction ID" value="UER00356"/>
</dbReference>
<dbReference type="AlphaFoldDB" id="A0A7W5E4W3"/>
<dbReference type="Proteomes" id="UP000536179">
    <property type="component" value="Unassembled WGS sequence"/>
</dbReference>
<dbReference type="HAMAP" id="MF_00376">
    <property type="entry name" value="Dephospho_CoA_kinase"/>
    <property type="match status" value="1"/>
</dbReference>
<reference evidence="7 8" key="1">
    <citation type="submission" date="2020-08" db="EMBL/GenBank/DDBJ databases">
        <title>Genomic Encyclopedia of Type Strains, Phase III (KMG-III): the genomes of soil and plant-associated and newly described type strains.</title>
        <authorList>
            <person name="Whitman W."/>
        </authorList>
    </citation>
    <scope>NUCLEOTIDE SEQUENCE [LARGE SCALE GENOMIC DNA]</scope>
    <source>
        <strain evidence="7 8">CECT 8075</strain>
    </source>
</reference>
<dbReference type="CDD" id="cd02022">
    <property type="entry name" value="DPCK"/>
    <property type="match status" value="1"/>
</dbReference>
<keyword evidence="5 7" id="KW-0808">Transferase</keyword>
<dbReference type="SUPFAM" id="SSF52540">
    <property type="entry name" value="P-loop containing nucleoside triphosphate hydrolases"/>
    <property type="match status" value="1"/>
</dbReference>
<keyword evidence="3 5" id="KW-0067">ATP-binding</keyword>
<dbReference type="Pfam" id="PF01121">
    <property type="entry name" value="CoaE"/>
    <property type="match status" value="1"/>
</dbReference>
<dbReference type="EMBL" id="JACHXU010000033">
    <property type="protein sequence ID" value="MBB3210224.1"/>
    <property type="molecule type" value="Genomic_DNA"/>
</dbReference>
<feature type="binding site" evidence="5">
    <location>
        <begin position="17"/>
        <end position="22"/>
    </location>
    <ligand>
        <name>ATP</name>
        <dbReference type="ChEBI" id="CHEBI:30616"/>
    </ligand>
</feature>
<evidence type="ECO:0000256" key="3">
    <source>
        <dbReference type="ARBA" id="ARBA00022840"/>
    </source>
</evidence>
<comment type="similarity">
    <text evidence="1 5">Belongs to the CoaE family.</text>
</comment>
<dbReference type="GO" id="GO:0005524">
    <property type="term" value="F:ATP binding"/>
    <property type="evidence" value="ECO:0007669"/>
    <property type="project" value="UniProtKB-UniRule"/>
</dbReference>
<dbReference type="RefSeq" id="WP_184309397.1">
    <property type="nucleotide sequence ID" value="NZ_JACHXU010000033.1"/>
</dbReference>
<dbReference type="PANTHER" id="PTHR10695:SF46">
    <property type="entry name" value="BIFUNCTIONAL COENZYME A SYNTHASE-RELATED"/>
    <property type="match status" value="1"/>
</dbReference>